<dbReference type="EMBL" id="JAEVHI010000007">
    <property type="protein sequence ID" value="KAG5287623.1"/>
    <property type="molecule type" value="Genomic_DNA"/>
</dbReference>
<dbReference type="VEuPathDB" id="FungiDB:I7I52_11448"/>
<sequence>MTWPWVITPKNQGVTVRRLGIRAKSHIIPSRHEISPGLNEYDFRKCGINRSKEMVQRAKGKKRKTARR</sequence>
<name>A0A8H7YDY4_AJECA</name>
<accession>A0A8H7YDY4</accession>
<comment type="caution">
    <text evidence="1">The sequence shown here is derived from an EMBL/GenBank/DDBJ whole genome shotgun (WGS) entry which is preliminary data.</text>
</comment>
<protein>
    <submittedName>
        <fullName evidence="1">Uncharacterized protein</fullName>
    </submittedName>
</protein>
<gene>
    <name evidence="1" type="ORF">I7I52_11448</name>
</gene>
<dbReference type="Proteomes" id="UP000670092">
    <property type="component" value="Unassembled WGS sequence"/>
</dbReference>
<dbReference type="AlphaFoldDB" id="A0A8H7YDY4"/>
<reference evidence="1 2" key="1">
    <citation type="submission" date="2021-01" db="EMBL/GenBank/DDBJ databases">
        <title>Chromosome-level genome assembly of a human fungal pathogen reveals clustering of transcriptionally co-regulated genes.</title>
        <authorList>
            <person name="Voorhies M."/>
            <person name="Cohen S."/>
            <person name="Shea T.P."/>
            <person name="Petrus S."/>
            <person name="Munoz J.F."/>
            <person name="Poplawski S."/>
            <person name="Goldman W.E."/>
            <person name="Michael T."/>
            <person name="Cuomo C.A."/>
            <person name="Sil A."/>
            <person name="Beyhan S."/>
        </authorList>
    </citation>
    <scope>NUCLEOTIDE SEQUENCE [LARGE SCALE GENOMIC DNA]</scope>
    <source>
        <strain evidence="1 2">G184AR</strain>
    </source>
</reference>
<proteinExistence type="predicted"/>
<evidence type="ECO:0000313" key="1">
    <source>
        <dbReference type="EMBL" id="KAG5287623.1"/>
    </source>
</evidence>
<organism evidence="1 2">
    <name type="scientific">Ajellomyces capsulatus</name>
    <name type="common">Darling's disease fungus</name>
    <name type="synonym">Histoplasma capsulatum</name>
    <dbReference type="NCBI Taxonomy" id="5037"/>
    <lineage>
        <taxon>Eukaryota</taxon>
        <taxon>Fungi</taxon>
        <taxon>Dikarya</taxon>
        <taxon>Ascomycota</taxon>
        <taxon>Pezizomycotina</taxon>
        <taxon>Eurotiomycetes</taxon>
        <taxon>Eurotiomycetidae</taxon>
        <taxon>Onygenales</taxon>
        <taxon>Ajellomycetaceae</taxon>
        <taxon>Histoplasma</taxon>
    </lineage>
</organism>
<evidence type="ECO:0000313" key="2">
    <source>
        <dbReference type="Proteomes" id="UP000670092"/>
    </source>
</evidence>